<evidence type="ECO:0000256" key="6">
    <source>
        <dbReference type="RuleBase" id="RU000320"/>
    </source>
</evidence>
<evidence type="ECO:0000256" key="4">
    <source>
        <dbReference type="ARBA" id="ARBA00023136"/>
    </source>
</evidence>
<dbReference type="PRINTS" id="PR01434">
    <property type="entry name" value="NADHDHGNASE5"/>
</dbReference>
<evidence type="ECO:0000313" key="10">
    <source>
        <dbReference type="EMBL" id="PSB17055.1"/>
    </source>
</evidence>
<reference evidence="10 11" key="2">
    <citation type="submission" date="2018-03" db="EMBL/GenBank/DDBJ databases">
        <title>The ancient ancestry and fast evolution of plastids.</title>
        <authorList>
            <person name="Moore K.R."/>
            <person name="Magnabosco C."/>
            <person name="Momper L."/>
            <person name="Gold D.A."/>
            <person name="Bosak T."/>
            <person name="Fournier G.P."/>
        </authorList>
    </citation>
    <scope>NUCLEOTIDE SEQUENCE [LARGE SCALE GENOMIC DNA]</scope>
    <source>
        <strain evidence="10 11">ULC007</strain>
    </source>
</reference>
<evidence type="ECO:0000313" key="11">
    <source>
        <dbReference type="Proteomes" id="UP000238634"/>
    </source>
</evidence>
<keyword evidence="11" id="KW-1185">Reference proteome</keyword>
<feature type="transmembrane region" description="Helical" evidence="7">
    <location>
        <begin position="279"/>
        <end position="304"/>
    </location>
</feature>
<accession>A0A2T1D985</accession>
<dbReference type="Gene3D" id="1.20.5.2700">
    <property type="match status" value="1"/>
</dbReference>
<dbReference type="InterPro" id="IPR010217">
    <property type="entry name" value="NU5C2"/>
</dbReference>
<dbReference type="AlphaFoldDB" id="A0A2T1D985"/>
<reference evidence="10 11" key="1">
    <citation type="submission" date="2018-02" db="EMBL/GenBank/DDBJ databases">
        <authorList>
            <person name="Cohen D.B."/>
            <person name="Kent A.D."/>
        </authorList>
    </citation>
    <scope>NUCLEOTIDE SEQUENCE [LARGE SCALE GENOMIC DNA]</scope>
    <source>
        <strain evidence="10 11">ULC007</strain>
    </source>
</reference>
<evidence type="ECO:0000256" key="7">
    <source>
        <dbReference type="SAM" id="Phobius"/>
    </source>
</evidence>
<feature type="transmembrane region" description="Helical" evidence="7">
    <location>
        <begin position="39"/>
        <end position="62"/>
    </location>
</feature>
<dbReference type="InterPro" id="IPR001516">
    <property type="entry name" value="Proton_antipo_N"/>
</dbReference>
<feature type="transmembrane region" description="Helical" evidence="7">
    <location>
        <begin position="311"/>
        <end position="329"/>
    </location>
</feature>
<dbReference type="STRING" id="1920490.GCA_001895925_01970"/>
<dbReference type="OrthoDB" id="9807568at2"/>
<keyword evidence="2 6" id="KW-0812">Transmembrane</keyword>
<dbReference type="GO" id="GO:0042773">
    <property type="term" value="P:ATP synthesis coupled electron transport"/>
    <property type="evidence" value="ECO:0007669"/>
    <property type="project" value="InterPro"/>
</dbReference>
<dbReference type="EMBL" id="PVWG01000033">
    <property type="protein sequence ID" value="PSB17055.1"/>
    <property type="molecule type" value="Genomic_DNA"/>
</dbReference>
<feature type="transmembrane region" description="Helical" evidence="7">
    <location>
        <begin position="591"/>
        <end position="612"/>
    </location>
</feature>
<dbReference type="GO" id="GO:0015990">
    <property type="term" value="P:electron transport coupled proton transport"/>
    <property type="evidence" value="ECO:0007669"/>
    <property type="project" value="TreeGrafter"/>
</dbReference>
<dbReference type="Proteomes" id="UP000238634">
    <property type="component" value="Unassembled WGS sequence"/>
</dbReference>
<dbReference type="PANTHER" id="PTHR42829:SF2">
    <property type="entry name" value="NADH-UBIQUINONE OXIDOREDUCTASE CHAIN 5"/>
    <property type="match status" value="1"/>
</dbReference>
<name>A0A2T1D985_9CYAN</name>
<dbReference type="PANTHER" id="PTHR42829">
    <property type="entry name" value="NADH-UBIQUINONE OXIDOREDUCTASE CHAIN 5"/>
    <property type="match status" value="1"/>
</dbReference>
<dbReference type="GO" id="GO:0016020">
    <property type="term" value="C:membrane"/>
    <property type="evidence" value="ECO:0007669"/>
    <property type="project" value="UniProtKB-SubCell"/>
</dbReference>
<dbReference type="InterPro" id="IPR003945">
    <property type="entry name" value="NU5C-like"/>
</dbReference>
<evidence type="ECO:0000256" key="3">
    <source>
        <dbReference type="ARBA" id="ARBA00022989"/>
    </source>
</evidence>
<dbReference type="RefSeq" id="WP_073074382.1">
    <property type="nucleotide sequence ID" value="NZ_MPPI01000035.1"/>
</dbReference>
<evidence type="ECO:0000256" key="5">
    <source>
        <dbReference type="ARBA" id="ARBA00025624"/>
    </source>
</evidence>
<evidence type="ECO:0000256" key="2">
    <source>
        <dbReference type="ARBA" id="ARBA00022692"/>
    </source>
</evidence>
<dbReference type="NCBIfam" id="TIGR01960">
    <property type="entry name" value="ndhF3_CO2"/>
    <property type="match status" value="1"/>
</dbReference>
<proteinExistence type="predicted"/>
<dbReference type="GO" id="GO:0003954">
    <property type="term" value="F:NADH dehydrogenase activity"/>
    <property type="evidence" value="ECO:0007669"/>
    <property type="project" value="TreeGrafter"/>
</dbReference>
<feature type="transmembrane region" description="Helical" evidence="7">
    <location>
        <begin position="335"/>
        <end position="358"/>
    </location>
</feature>
<feature type="domain" description="NADH:quinone oxidoreductase/Mrp antiporter transmembrane" evidence="8">
    <location>
        <begin position="140"/>
        <end position="422"/>
    </location>
</feature>
<comment type="function">
    <text evidence="5">NDH-1 shuttles electrons from NAD(P)H, via FMN and iron-sulfur (Fe-S) centers, to quinones in the respiratory chain. The immediate electron acceptor for the enzyme in this species is believed to be plastoquinone. Couples the redox reaction to proton translocation (for every two electrons transferred, four hydrogen ions are translocated across the cytoplasmic membrane), and thus conserves the redox energy in a proton gradient.</text>
</comment>
<dbReference type="Pfam" id="PF00662">
    <property type="entry name" value="Proton_antipo_N"/>
    <property type="match status" value="1"/>
</dbReference>
<feature type="transmembrane region" description="Helical" evidence="7">
    <location>
        <begin position="82"/>
        <end position="110"/>
    </location>
</feature>
<feature type="transmembrane region" description="Helical" evidence="7">
    <location>
        <begin position="6"/>
        <end position="27"/>
    </location>
</feature>
<dbReference type="Pfam" id="PF00361">
    <property type="entry name" value="Proton_antipo_M"/>
    <property type="match status" value="1"/>
</dbReference>
<dbReference type="GO" id="GO:0012505">
    <property type="term" value="C:endomembrane system"/>
    <property type="evidence" value="ECO:0007669"/>
    <property type="project" value="UniProtKB-SubCell"/>
</dbReference>
<feature type="domain" description="NADH-Ubiquinone oxidoreductase (complex I) chain 5 N-terminal" evidence="9">
    <location>
        <begin position="73"/>
        <end position="121"/>
    </location>
</feature>
<evidence type="ECO:0000256" key="1">
    <source>
        <dbReference type="ARBA" id="ARBA00004127"/>
    </source>
</evidence>
<keyword evidence="3 7" id="KW-1133">Transmembrane helix</keyword>
<evidence type="ECO:0000259" key="9">
    <source>
        <dbReference type="Pfam" id="PF00662"/>
    </source>
</evidence>
<feature type="transmembrane region" description="Helical" evidence="7">
    <location>
        <begin position="457"/>
        <end position="479"/>
    </location>
</feature>
<dbReference type="GO" id="GO:0008137">
    <property type="term" value="F:NADH dehydrogenase (ubiquinone) activity"/>
    <property type="evidence" value="ECO:0007669"/>
    <property type="project" value="InterPro"/>
</dbReference>
<organism evidence="10 11">
    <name type="scientific">Phormidesmis priestleyi ULC007</name>
    <dbReference type="NCBI Taxonomy" id="1920490"/>
    <lineage>
        <taxon>Bacteria</taxon>
        <taxon>Bacillati</taxon>
        <taxon>Cyanobacteriota</taxon>
        <taxon>Cyanophyceae</taxon>
        <taxon>Leptolyngbyales</taxon>
        <taxon>Leptolyngbyaceae</taxon>
        <taxon>Phormidesmis</taxon>
    </lineage>
</organism>
<dbReference type="InterPro" id="IPR001750">
    <property type="entry name" value="ND/Mrp_TM"/>
</dbReference>
<comment type="caution">
    <text evidence="10">The sequence shown here is derived from an EMBL/GenBank/DDBJ whole genome shotgun (WGS) entry which is preliminary data.</text>
</comment>
<feature type="transmembrane region" description="Helical" evidence="7">
    <location>
        <begin position="491"/>
        <end position="511"/>
    </location>
</feature>
<keyword evidence="4 7" id="KW-0472">Membrane</keyword>
<gene>
    <name evidence="10" type="ORF">C7B65_19780</name>
</gene>
<feature type="transmembrane region" description="Helical" evidence="7">
    <location>
        <begin position="185"/>
        <end position="203"/>
    </location>
</feature>
<feature type="transmembrane region" description="Helical" evidence="7">
    <location>
        <begin position="414"/>
        <end position="436"/>
    </location>
</feature>
<comment type="subcellular location">
    <subcellularLocation>
        <location evidence="1">Endomembrane system</location>
        <topology evidence="1">Multi-pass membrane protein</topology>
    </subcellularLocation>
    <subcellularLocation>
        <location evidence="6">Membrane</location>
        <topology evidence="6">Multi-pass membrane protein</topology>
    </subcellularLocation>
</comment>
<evidence type="ECO:0000259" key="8">
    <source>
        <dbReference type="Pfam" id="PF00361"/>
    </source>
</evidence>
<dbReference type="NCBIfam" id="NF005633">
    <property type="entry name" value="PRK07390.1"/>
    <property type="match status" value="1"/>
</dbReference>
<sequence>MAHLLLQSVWLIPCYSLLGAALSALWFPGITRRTGPRPAGYVNAIMTFLSFVHAAIALTATWNQPARQILIPWLQVAGLDLTIPIEISSLTVGVIVVVTGLNLLAQIFAIGYMEMDWGWGRLYSLMAVFEAGMTALALCNSLFFSYIILEILTLGTYLIVGIWFNQSLVVTGARDAFLTKRIGDLFLLMGVIALLPITGTWNFSELAEWAKTAEVDQGVITLIGLALIAGPMGKCAQFPLHLWLDEAMEGPVPASILRNSVVVATGAWVLVKLEPVLSLSPVVLSTMMVIGSISAIGGSLIALAQIDIKRAFSYLVTAYMGIVFIAISAQQTEAALLIVLTHALSMALMMMSSGAVVWNSITQDVTQLGGLWARRPVSGLALVVATLGLIALPPFGSFWSMLKLADGLQESGHPWLVGVLLIVNALTAFGLTRVFSLVFGGKPKQMSERSPEVHWPMALPMIILSAFTLHLPLILQALSLLPDWASLNKDMALLLTWSSLFGCGLSAAIYLGNYIQKPVQFPIKALQDLVAYDFYTPKLYRNTVVLGVAIISQLTSWIDKYLVDGVVNLFGLATLFSGQSLKYSTSGQSQFYALTILIGVTVLGVFLCWSSLSHMVLVMTASLSHQQFLG</sequence>
<protein>
    <submittedName>
        <fullName evidence="10">NAD(P)H-quinone oxidoreductase subunit F</fullName>
    </submittedName>
</protein>
<feature type="transmembrane region" description="Helical" evidence="7">
    <location>
        <begin position="379"/>
        <end position="402"/>
    </location>
</feature>
<feature type="transmembrane region" description="Helical" evidence="7">
    <location>
        <begin position="122"/>
        <end position="148"/>
    </location>
</feature>